<gene>
    <name evidence="1" type="ORF">BDA96_05G173700</name>
</gene>
<evidence type="ECO:0000313" key="2">
    <source>
        <dbReference type="Proteomes" id="UP000807115"/>
    </source>
</evidence>
<protein>
    <submittedName>
        <fullName evidence="1">Uncharacterized protein</fullName>
    </submittedName>
</protein>
<sequence>MTHVLQYVALELRCSGPWKTHQPEQRGEATKMEARRRKEYVAALLPCGARY</sequence>
<evidence type="ECO:0000313" key="1">
    <source>
        <dbReference type="EMBL" id="KAG0530293.1"/>
    </source>
</evidence>
<comment type="caution">
    <text evidence="1">The sequence shown here is derived from an EMBL/GenBank/DDBJ whole genome shotgun (WGS) entry which is preliminary data.</text>
</comment>
<organism evidence="1 2">
    <name type="scientific">Sorghum bicolor</name>
    <name type="common">Sorghum</name>
    <name type="synonym">Sorghum vulgare</name>
    <dbReference type="NCBI Taxonomy" id="4558"/>
    <lineage>
        <taxon>Eukaryota</taxon>
        <taxon>Viridiplantae</taxon>
        <taxon>Streptophyta</taxon>
        <taxon>Embryophyta</taxon>
        <taxon>Tracheophyta</taxon>
        <taxon>Spermatophyta</taxon>
        <taxon>Magnoliopsida</taxon>
        <taxon>Liliopsida</taxon>
        <taxon>Poales</taxon>
        <taxon>Poaceae</taxon>
        <taxon>PACMAD clade</taxon>
        <taxon>Panicoideae</taxon>
        <taxon>Andropogonodae</taxon>
        <taxon>Andropogoneae</taxon>
        <taxon>Sorghinae</taxon>
        <taxon>Sorghum</taxon>
    </lineage>
</organism>
<accession>A0A921UG02</accession>
<dbReference type="EMBL" id="CM027684">
    <property type="protein sequence ID" value="KAG0530293.1"/>
    <property type="molecule type" value="Genomic_DNA"/>
</dbReference>
<proteinExistence type="predicted"/>
<name>A0A921UG02_SORBI</name>
<reference evidence="1" key="2">
    <citation type="submission" date="2020-10" db="EMBL/GenBank/DDBJ databases">
        <authorList>
            <person name="Cooper E.A."/>
            <person name="Brenton Z.W."/>
            <person name="Flinn B.S."/>
            <person name="Jenkins J."/>
            <person name="Shu S."/>
            <person name="Flowers D."/>
            <person name="Luo F."/>
            <person name="Wang Y."/>
            <person name="Xia P."/>
            <person name="Barry K."/>
            <person name="Daum C."/>
            <person name="Lipzen A."/>
            <person name="Yoshinaga Y."/>
            <person name="Schmutz J."/>
            <person name="Saski C."/>
            <person name="Vermerris W."/>
            <person name="Kresovich S."/>
        </authorList>
    </citation>
    <scope>NUCLEOTIDE SEQUENCE</scope>
</reference>
<reference evidence="1" key="1">
    <citation type="journal article" date="2019" name="BMC Genomics">
        <title>A new reference genome for Sorghum bicolor reveals high levels of sequence similarity between sweet and grain genotypes: implications for the genetics of sugar metabolism.</title>
        <authorList>
            <person name="Cooper E.A."/>
            <person name="Brenton Z.W."/>
            <person name="Flinn B.S."/>
            <person name="Jenkins J."/>
            <person name="Shu S."/>
            <person name="Flowers D."/>
            <person name="Luo F."/>
            <person name="Wang Y."/>
            <person name="Xia P."/>
            <person name="Barry K."/>
            <person name="Daum C."/>
            <person name="Lipzen A."/>
            <person name="Yoshinaga Y."/>
            <person name="Schmutz J."/>
            <person name="Saski C."/>
            <person name="Vermerris W."/>
            <person name="Kresovich S."/>
        </authorList>
    </citation>
    <scope>NUCLEOTIDE SEQUENCE</scope>
</reference>
<dbReference type="AlphaFoldDB" id="A0A921UG02"/>
<dbReference type="Proteomes" id="UP000807115">
    <property type="component" value="Chromosome 5"/>
</dbReference>